<sequence length="493" mass="51710">MPPWVEVTPGWASIVQTAIPLIALALVAAAGRGAPRVLLLIQSAYWTISFIARPVLLLVATPAPSFGDNIADTRLFHAGYDRGVAQVLPPVASGLWIYVACVAAFVLFQRLQSPDRRPDADLPKQSAAVIATFAVLWCVGLAARGFAYLTGTVSRAGEVAAANPYLAIFTGMGAIGAVALILYLRLDSPWWTTIAMAVLVGGEFAWGVVQSSKTPFMGALMAVTVRLMLTGFTKTRAVLLAVGGFGAVGVFGALQGLKVGATTAHLTSGIDAQYPTAWGPLLPLIRRFDLFEAATDNTFYRGPGYLDISDVLLRMPLNLIPAQLGVDKKLAGPDWAERVRASSVDMSGVQVSLAEGHINEGIRIGGTQGVLVESVIILMAVWVVSRCLRGRSVPVLTMGVVFVALPALFERGALGISEVVGKGLQQCVLASAVFAVVWFTRILGARGRQRERHAYTDASGGEGGARSDCGTSPSTPSPGVAAPVLAAVPKGIP</sequence>
<feature type="transmembrane region" description="Helical" evidence="2">
    <location>
        <begin position="190"/>
        <end position="209"/>
    </location>
</feature>
<keyword evidence="4" id="KW-1185">Reference proteome</keyword>
<evidence type="ECO:0000313" key="3">
    <source>
        <dbReference type="EMBL" id="ADG78204.1"/>
    </source>
</evidence>
<feature type="transmembrane region" description="Helical" evidence="2">
    <location>
        <begin position="395"/>
        <end position="417"/>
    </location>
</feature>
<keyword evidence="2" id="KW-0472">Membrane</keyword>
<dbReference type="HOGENOM" id="CLU_592916_0_0_11"/>
<organism evidence="3 4">
    <name type="scientific">Tsukamurella paurometabola (strain ATCC 8368 / DSM 20162 / CCUG 35730 / CIP 100753 / JCM 10117 / KCTC 9821 / NBRC 16120 / NCIMB 702349 / NCTC 13040)</name>
    <name type="common">Corynebacterium paurometabolum</name>
    <dbReference type="NCBI Taxonomy" id="521096"/>
    <lineage>
        <taxon>Bacteria</taxon>
        <taxon>Bacillati</taxon>
        <taxon>Actinomycetota</taxon>
        <taxon>Actinomycetes</taxon>
        <taxon>Mycobacteriales</taxon>
        <taxon>Tsukamurellaceae</taxon>
        <taxon>Tsukamurella</taxon>
    </lineage>
</organism>
<feature type="transmembrane region" description="Helical" evidence="2">
    <location>
        <begin position="370"/>
        <end position="388"/>
    </location>
</feature>
<dbReference type="KEGG" id="tpr:Tpau_1583"/>
<dbReference type="AlphaFoldDB" id="D5UY97"/>
<evidence type="ECO:0000256" key="2">
    <source>
        <dbReference type="SAM" id="Phobius"/>
    </source>
</evidence>
<evidence type="ECO:0008006" key="5">
    <source>
        <dbReference type="Google" id="ProtNLM"/>
    </source>
</evidence>
<gene>
    <name evidence="3" type="ordered locus">Tpau_1583</name>
</gene>
<dbReference type="eggNOG" id="ENOG5031Z84">
    <property type="taxonomic scope" value="Bacteria"/>
</dbReference>
<dbReference type="EMBL" id="CP001966">
    <property type="protein sequence ID" value="ADG78204.1"/>
    <property type="molecule type" value="Genomic_DNA"/>
</dbReference>
<dbReference type="RefSeq" id="WP_013126235.1">
    <property type="nucleotide sequence ID" value="NC_014158.1"/>
</dbReference>
<feature type="transmembrane region" description="Helical" evidence="2">
    <location>
        <begin position="162"/>
        <end position="183"/>
    </location>
</feature>
<dbReference type="STRING" id="521096.Tpau_1583"/>
<reference evidence="3 4" key="2">
    <citation type="journal article" date="2011" name="Stand. Genomic Sci.">
        <title>Complete genome sequence of Tsukamurella paurometabola type strain (no. 33).</title>
        <authorList>
            <person name="Munk A.C."/>
            <person name="Lapidus A."/>
            <person name="Lucas S."/>
            <person name="Nolan M."/>
            <person name="Tice H."/>
            <person name="Cheng J.F."/>
            <person name="Del Rio T.G."/>
            <person name="Goodwin L."/>
            <person name="Pitluck S."/>
            <person name="Liolios K."/>
            <person name="Huntemann M."/>
            <person name="Ivanova N."/>
            <person name="Mavromatis K."/>
            <person name="Mikhailova N."/>
            <person name="Pati A."/>
            <person name="Chen A."/>
            <person name="Palaniappan K."/>
            <person name="Tapia R."/>
            <person name="Han C."/>
            <person name="Land M."/>
            <person name="Hauser L."/>
            <person name="Chang Y.J."/>
            <person name="Jeffries C.D."/>
            <person name="Brettin T."/>
            <person name="Yasawong M."/>
            <person name="Brambilla E.M."/>
            <person name="Rohde M."/>
            <person name="Sikorski J."/>
            <person name="Goker M."/>
            <person name="Detter J.C."/>
            <person name="Woyke T."/>
            <person name="Bristow J."/>
            <person name="Eisen J.A."/>
            <person name="Markowitz V."/>
            <person name="Hugenholtz P."/>
            <person name="Kyrpides N.C."/>
            <person name="Klenk H.P."/>
        </authorList>
    </citation>
    <scope>NUCLEOTIDE SEQUENCE [LARGE SCALE GENOMIC DNA]</scope>
    <source>
        <strain evidence="4">ATCC 8368 / DSM 20162 / CCUG 35730 / CIP 100753 / JCM 10117 / KCTC 9821 / NBRC 16120 / NCIMB 702349 / NCTC 13040</strain>
    </source>
</reference>
<reference evidence="4" key="1">
    <citation type="submission" date="2010-03" db="EMBL/GenBank/DDBJ databases">
        <title>The complete chromosome of Tsukamurella paurometabola DSM 20162.</title>
        <authorList>
            <consortium name="US DOE Joint Genome Institute (JGI-PGF)"/>
            <person name="Lucas S."/>
            <person name="Copeland A."/>
            <person name="Lapidus A."/>
            <person name="Glavina del Rio T."/>
            <person name="Dalin E."/>
            <person name="Tice H."/>
            <person name="Bruce D."/>
            <person name="Goodwin L."/>
            <person name="Pitluck S."/>
            <person name="Kyrpides N."/>
            <person name="Mavromatis K."/>
            <person name="Ivanova N."/>
            <person name="Mikhailova N."/>
            <person name="Munk A.C."/>
            <person name="Brettin T."/>
            <person name="Detter J.C."/>
            <person name="Tapia R."/>
            <person name="Han C."/>
            <person name="Larimer F."/>
            <person name="Land M."/>
            <person name="Hauser L."/>
            <person name="Markowitz V."/>
            <person name="Cheng J.-F."/>
            <person name="Hugenholtz P."/>
            <person name="Woyke T."/>
            <person name="Wu D."/>
            <person name="Jando M."/>
            <person name="Brambilla E."/>
            <person name="Klenk H.-P."/>
            <person name="Eisen J.A."/>
        </authorList>
    </citation>
    <scope>NUCLEOTIDE SEQUENCE [LARGE SCALE GENOMIC DNA]</scope>
    <source>
        <strain evidence="4">ATCC 8368 / DSM 20162 / CCUG 35730 / CIP 100753 / JCM 10117 / KCTC 9821 / NBRC 16120 / NCIMB 702349 / NCTC 13040</strain>
    </source>
</reference>
<keyword evidence="2" id="KW-1133">Transmembrane helix</keyword>
<feature type="region of interest" description="Disordered" evidence="1">
    <location>
        <begin position="453"/>
        <end position="482"/>
    </location>
</feature>
<evidence type="ECO:0000313" key="4">
    <source>
        <dbReference type="Proteomes" id="UP000001213"/>
    </source>
</evidence>
<accession>D5UY97</accession>
<feature type="transmembrane region" description="Helical" evidence="2">
    <location>
        <begin position="12"/>
        <end position="31"/>
    </location>
</feature>
<proteinExistence type="predicted"/>
<name>D5UY97_TSUPD</name>
<feature type="transmembrane region" description="Helical" evidence="2">
    <location>
        <begin position="237"/>
        <end position="257"/>
    </location>
</feature>
<keyword evidence="2" id="KW-0812">Transmembrane</keyword>
<protein>
    <recommendedName>
        <fullName evidence="5">O-antigen polysaccharide polymerase Wzy</fullName>
    </recommendedName>
</protein>
<feature type="transmembrane region" description="Helical" evidence="2">
    <location>
        <begin position="87"/>
        <end position="108"/>
    </location>
</feature>
<dbReference type="Proteomes" id="UP000001213">
    <property type="component" value="Chromosome"/>
</dbReference>
<feature type="transmembrane region" description="Helical" evidence="2">
    <location>
        <begin position="43"/>
        <end position="67"/>
    </location>
</feature>
<feature type="transmembrane region" description="Helical" evidence="2">
    <location>
        <begin position="423"/>
        <end position="443"/>
    </location>
</feature>
<feature type="transmembrane region" description="Helical" evidence="2">
    <location>
        <begin position="128"/>
        <end position="150"/>
    </location>
</feature>
<evidence type="ECO:0000256" key="1">
    <source>
        <dbReference type="SAM" id="MobiDB-lite"/>
    </source>
</evidence>